<feature type="non-terminal residue" evidence="2">
    <location>
        <position position="37"/>
    </location>
</feature>
<keyword evidence="1" id="KW-0812">Transmembrane</keyword>
<keyword evidence="1" id="KW-1133">Transmembrane helix</keyword>
<gene>
    <name evidence="2" type="primary">PLEC1</name>
    <name evidence="3" type="ORF">hCG_1994702</name>
</gene>
<reference evidence="2" key="1">
    <citation type="submission" date="2000-12" db="EMBL/GenBank/DDBJ databases">
        <title>Identification of the major epithelial isoform of plectin (plectin 1a): hemidesmosomal association and rescue potential in plectin-deficient keratinocytes.</title>
        <authorList>
            <person name="Kornacker I."/>
            <person name="Andrae K."/>
            <person name="Joergl A."/>
            <person name="Fischer I."/>
            <person name="Wiche G."/>
        </authorList>
    </citation>
    <scope>NUCLEOTIDE SEQUENCE</scope>
</reference>
<organism evidence="2">
    <name type="scientific">Homo sapiens</name>
    <name type="common">Human</name>
    <dbReference type="NCBI Taxonomy" id="9606"/>
    <lineage>
        <taxon>Eukaryota</taxon>
        <taxon>Metazoa</taxon>
        <taxon>Chordata</taxon>
        <taxon>Craniata</taxon>
        <taxon>Vertebrata</taxon>
        <taxon>Euteleostomi</taxon>
        <taxon>Mammalia</taxon>
        <taxon>Eutheria</taxon>
        <taxon>Euarchontoglires</taxon>
        <taxon>Primates</taxon>
        <taxon>Haplorrhini</taxon>
        <taxon>Catarrhini</taxon>
        <taxon>Hominidae</taxon>
        <taxon>Homo</taxon>
    </lineage>
</organism>
<dbReference type="PeptideAtlas" id="Q8WXV5"/>
<reference evidence="3" key="3">
    <citation type="submission" date="2005-09" db="EMBL/GenBank/DDBJ databases">
        <authorList>
            <person name="Mural R.J."/>
            <person name="Istrail S."/>
            <person name="Sutton G."/>
            <person name="Florea L."/>
            <person name="Halpern A.L."/>
            <person name="Mobarry C.M."/>
            <person name="Lippert R."/>
            <person name="Walenz B."/>
            <person name="Shatkay H."/>
            <person name="Dew I."/>
            <person name="Miller J.R."/>
            <person name="Flanigan M.J."/>
            <person name="Edwards N.J."/>
            <person name="Bolanos R."/>
            <person name="Fasulo D."/>
            <person name="Halldorsson B.V."/>
            <person name="Hannenhalli S."/>
            <person name="Turner R."/>
            <person name="Yooseph S."/>
            <person name="Lu F."/>
            <person name="Nusskern D.R."/>
            <person name="Shue B.C."/>
            <person name="Zheng X.H."/>
            <person name="Zhong F."/>
            <person name="Delcher A.L."/>
            <person name="Huson D.H."/>
            <person name="Kravitz S.A."/>
            <person name="Mouchard L."/>
            <person name="Reinert K."/>
            <person name="Remington K.A."/>
            <person name="Clark A.G."/>
            <person name="Waterman M.S."/>
            <person name="Eichler E.E."/>
            <person name="Adams M.D."/>
            <person name="Hunkapiller M.W."/>
            <person name="Myers E.W."/>
            <person name="Venter J.C."/>
        </authorList>
    </citation>
    <scope>NUCLEOTIDE SEQUENCE</scope>
</reference>
<dbReference type="AlphaFoldDB" id="Q8WXV5"/>
<protein>
    <submittedName>
        <fullName evidence="3">HCG1994702</fullName>
    </submittedName>
    <submittedName>
        <fullName evidence="2">Plectin isoform 1b</fullName>
    </submittedName>
</protein>
<dbReference type="ChiTaRS" id="PLEC">
    <property type="organism name" value="human"/>
</dbReference>
<evidence type="ECO:0000313" key="3">
    <source>
        <dbReference type="EMBL" id="EAW82175.1"/>
    </source>
</evidence>
<evidence type="ECO:0000313" key="2">
    <source>
        <dbReference type="EMBL" id="AAL37483.1"/>
    </source>
</evidence>
<sequence>MEPSGSLFPSLVVVGHVVTLAAVWHWRRGRRWAQDEQ</sequence>
<keyword evidence="1" id="KW-0472">Membrane</keyword>
<accession>Q8WXV5</accession>
<proteinExistence type="evidence at transcript level"/>
<dbReference type="EMBL" id="CH471162">
    <property type="protein sequence ID" value="EAW82175.1"/>
    <property type="molecule type" value="Genomic_DNA"/>
</dbReference>
<feature type="transmembrane region" description="Helical" evidence="1">
    <location>
        <begin position="6"/>
        <end position="26"/>
    </location>
</feature>
<dbReference type="EMBL" id="AF330792">
    <property type="protein sequence ID" value="AAL37483.1"/>
    <property type="molecule type" value="mRNA"/>
</dbReference>
<name>Q8WXV5_HUMAN</name>
<evidence type="ECO:0000256" key="1">
    <source>
        <dbReference type="SAM" id="Phobius"/>
    </source>
</evidence>
<reference evidence="3" key="2">
    <citation type="journal article" date="2001" name="Science">
        <title>The sequence of the human genome.</title>
        <authorList>
            <person name="Venter J.C."/>
            <person name="Adams M.D."/>
            <person name="Myers E.W."/>
            <person name="Li P.W."/>
            <person name="Mural R.J."/>
            <person name="Sutton G.G."/>
            <person name="Smith H.O."/>
            <person name="Yandell M."/>
            <person name="Evans C.A."/>
            <person name="Holt R.A."/>
            <person name="Gocayne J.D."/>
            <person name="Amanatides P."/>
            <person name="Ballew R.M."/>
            <person name="Huson D.H."/>
            <person name="Wortman J.R."/>
            <person name="Zhang Q."/>
            <person name="Kodira C.D."/>
            <person name="Zheng X.H."/>
            <person name="Chen L."/>
            <person name="Skupski M."/>
            <person name="Subramanian G."/>
            <person name="Thomas P.D."/>
            <person name="Zhang J."/>
            <person name="Gabor Miklos G.L."/>
            <person name="Nelson C."/>
            <person name="Broder S."/>
            <person name="Clark A.G."/>
            <person name="Nadeau J."/>
            <person name="McKusick V.A."/>
            <person name="Zinder N."/>
            <person name="Levine A.J."/>
            <person name="Roberts R.J."/>
            <person name="Simon M."/>
            <person name="Slayman C."/>
            <person name="Hunkapiller M."/>
            <person name="Bolanos R."/>
            <person name="Delcher A."/>
            <person name="Dew I."/>
            <person name="Fasulo D."/>
            <person name="Flanigan M."/>
            <person name="Florea L."/>
            <person name="Halpern A."/>
            <person name="Hannenhalli S."/>
            <person name="Kravitz S."/>
            <person name="Levy S."/>
            <person name="Mobarry C."/>
            <person name="Reinert K."/>
            <person name="Remington K."/>
            <person name="Abu-Threideh J."/>
            <person name="Beasley E."/>
            <person name="Biddick K."/>
            <person name="Bonazzi V."/>
            <person name="Brandon R."/>
            <person name="Cargill M."/>
            <person name="Chandramouliswaran I."/>
            <person name="Charlab R."/>
            <person name="Chaturvedi K."/>
            <person name="Deng Z."/>
            <person name="Di Francesco V."/>
            <person name="Dunn P."/>
            <person name="Eilbeck K."/>
            <person name="Evangelista C."/>
            <person name="Gabrielian A.E."/>
            <person name="Gan W."/>
            <person name="Ge W."/>
            <person name="Gong F."/>
            <person name="Gu Z."/>
            <person name="Guan P."/>
            <person name="Heiman T.J."/>
            <person name="Higgins M.E."/>
            <person name="Ji R.R."/>
            <person name="Ke Z."/>
            <person name="Ketchum K.A."/>
            <person name="Lai Z."/>
            <person name="Lei Y."/>
            <person name="Li Z."/>
            <person name="Li J."/>
            <person name="Liang Y."/>
            <person name="Lin X."/>
            <person name="Lu F."/>
            <person name="Merkulov G.V."/>
            <person name="Milshina N."/>
            <person name="Moore H.M."/>
            <person name="Naik A.K."/>
            <person name="Narayan V.A."/>
            <person name="Neelam B."/>
            <person name="Nusskern D."/>
            <person name="Rusch D.B."/>
            <person name="Salzberg S."/>
            <person name="Shao W."/>
            <person name="Shue B."/>
            <person name="Sun J."/>
            <person name="Wang Z."/>
            <person name="Wang A."/>
            <person name="Wang X."/>
            <person name="Wang J."/>
            <person name="Wei M."/>
            <person name="Wides R."/>
            <person name="Xiao C."/>
            <person name="Yan C."/>
            <person name="Yao A."/>
            <person name="Ye J."/>
            <person name="Zhan M."/>
            <person name="Zhang W."/>
            <person name="Zhang H."/>
            <person name="Zhao Q."/>
            <person name="Zheng L."/>
            <person name="Zhong F."/>
            <person name="Zhong W."/>
            <person name="Zhu S."/>
            <person name="Zhao S."/>
            <person name="Gilbert D."/>
            <person name="Baumhueter S."/>
            <person name="Spier G."/>
            <person name="Carter C."/>
            <person name="Cravchik A."/>
            <person name="Woodage T."/>
            <person name="Ali F."/>
            <person name="An H."/>
            <person name="Awe A."/>
            <person name="Baldwin D."/>
            <person name="Baden H."/>
            <person name="Barnstead M."/>
            <person name="Barrow I."/>
            <person name="Beeson K."/>
            <person name="Busam D."/>
            <person name="Carver A."/>
            <person name="Center A."/>
            <person name="Cheng M.L."/>
            <person name="Curry L."/>
            <person name="Danaher S."/>
            <person name="Davenport L."/>
            <person name="Desilets R."/>
            <person name="Dietz S."/>
            <person name="Dodson K."/>
            <person name="Doup L."/>
            <person name="Ferriera S."/>
            <person name="Garg N."/>
            <person name="Gluecksmann A."/>
            <person name="Hart B."/>
            <person name="Haynes J."/>
            <person name="Haynes C."/>
            <person name="Heiner C."/>
            <person name="Hladun S."/>
            <person name="Hostin D."/>
            <person name="Houck J."/>
            <person name="Howland T."/>
            <person name="Ibegwam C."/>
            <person name="Johnson J."/>
            <person name="Kalush F."/>
            <person name="Kline L."/>
            <person name="Koduru S."/>
            <person name="Love A."/>
            <person name="Mann F."/>
            <person name="May D."/>
            <person name="McCawley S."/>
            <person name="McIntosh T."/>
            <person name="McMullen I."/>
            <person name="Moy M."/>
            <person name="Moy L."/>
            <person name="Murphy B."/>
            <person name="Nelson K."/>
            <person name="Pfannkoch C."/>
            <person name="Pratts E."/>
            <person name="Puri V."/>
            <person name="Qureshi H."/>
            <person name="Reardon M."/>
            <person name="Rodriguez R."/>
            <person name="Rogers Y.H."/>
            <person name="Romblad D."/>
            <person name="Ruhfel B."/>
            <person name="Scott R."/>
            <person name="Sitter C."/>
            <person name="Smallwood M."/>
            <person name="Stewart E."/>
            <person name="Strong R."/>
            <person name="Suh E."/>
            <person name="Thomas R."/>
            <person name="Tint N.N."/>
            <person name="Tse S."/>
            <person name="Vech C."/>
            <person name="Wang G."/>
            <person name="Wetter J."/>
            <person name="Williams S."/>
            <person name="Williams M."/>
            <person name="Windsor S."/>
            <person name="Winn-Deen E."/>
            <person name="Wolfe K."/>
            <person name="Zaveri J."/>
            <person name="Zaveri K."/>
            <person name="Abril J.F."/>
            <person name="Guigo R."/>
            <person name="Campbell M.J."/>
            <person name="Sjolander K.V."/>
            <person name="Karlak B."/>
            <person name="Kejariwal A."/>
            <person name="Mi H."/>
            <person name="Lazareva B."/>
            <person name="Hatton T."/>
            <person name="Narechania A."/>
            <person name="Diemer K."/>
            <person name="Muruganujan A."/>
            <person name="Guo N."/>
            <person name="Sato S."/>
            <person name="Bafna V."/>
            <person name="Istrail S."/>
            <person name="Lippert R."/>
            <person name="Schwartz R."/>
            <person name="Walenz B."/>
            <person name="Yooseph S."/>
            <person name="Allen D."/>
            <person name="Basu A."/>
            <person name="Baxendale J."/>
            <person name="Blick L."/>
            <person name="Caminha M."/>
            <person name="Carnes-Stine J."/>
            <person name="Caulk P."/>
            <person name="Chiang Y.H."/>
            <person name="Coyne M."/>
            <person name="Dahlke C."/>
            <person name="Mays A."/>
            <person name="Dombroski M."/>
            <person name="Donnelly M."/>
            <person name="Ely D."/>
            <person name="Esparham S."/>
            <person name="Fosler C."/>
            <person name="Gire H."/>
            <person name="Glanowski S."/>
            <person name="Glasser K."/>
            <person name="Glodek A."/>
            <person name="Gorokhov M."/>
            <person name="Graham K."/>
            <person name="Gropman B."/>
            <person name="Harris M."/>
            <person name="Heil J."/>
            <person name="Henderson S."/>
            <person name="Hoover J."/>
            <person name="Jennings D."/>
            <person name="Jordan C."/>
            <person name="Jordan J."/>
            <person name="Kasha J."/>
            <person name="Kagan L."/>
            <person name="Kraft C."/>
            <person name="Levitsky A."/>
            <person name="Lewis M."/>
            <person name="Liu X."/>
            <person name="Lopez J."/>
            <person name="Ma D."/>
            <person name="Majoros W."/>
            <person name="McDaniel J."/>
            <person name="Murphy S."/>
            <person name="Newman M."/>
            <person name="Nguyen T."/>
            <person name="Nguyen N."/>
            <person name="Nodell M."/>
            <person name="Pan S."/>
            <person name="Peck J."/>
            <person name="Peterson M."/>
            <person name="Rowe W."/>
            <person name="Sanders R."/>
            <person name="Scott J."/>
            <person name="Simpson M."/>
            <person name="Smith T."/>
            <person name="Sprague A."/>
            <person name="Stockwell T."/>
            <person name="Turner R."/>
            <person name="Venter E."/>
            <person name="Wang M."/>
            <person name="Wen M."/>
            <person name="Wu D."/>
            <person name="Wu M."/>
            <person name="Xia A."/>
            <person name="Zandieh A."/>
            <person name="Zhu X."/>
        </authorList>
    </citation>
    <scope>NUCLEOTIDE SEQUENCE</scope>
</reference>